<comment type="caution">
    <text evidence="2">The sequence shown here is derived from an EMBL/GenBank/DDBJ whole genome shotgun (WGS) entry which is preliminary data.</text>
</comment>
<dbReference type="Gene3D" id="3.40.50.360">
    <property type="match status" value="1"/>
</dbReference>
<proteinExistence type="predicted"/>
<dbReference type="RefSeq" id="WP_054732254.1">
    <property type="nucleotide sequence ID" value="NZ_AYZM01000079.1"/>
</dbReference>
<organism evidence="2 3">
    <name type="scientific">Secundilactobacillus similis DSM 23365 = JCM 2765</name>
    <dbReference type="NCBI Taxonomy" id="1423804"/>
    <lineage>
        <taxon>Bacteria</taxon>
        <taxon>Bacillati</taxon>
        <taxon>Bacillota</taxon>
        <taxon>Bacilli</taxon>
        <taxon>Lactobacillales</taxon>
        <taxon>Lactobacillaceae</taxon>
        <taxon>Secundilactobacillus</taxon>
    </lineage>
</organism>
<dbReference type="GO" id="GO:0010181">
    <property type="term" value="F:FMN binding"/>
    <property type="evidence" value="ECO:0007669"/>
    <property type="project" value="InterPro"/>
</dbReference>
<evidence type="ECO:0000259" key="1">
    <source>
        <dbReference type="Pfam" id="PF12682"/>
    </source>
</evidence>
<dbReference type="InterPro" id="IPR029039">
    <property type="entry name" value="Flavoprotein-like_sf"/>
</dbReference>
<gene>
    <name evidence="2" type="ORF">FD14_GL000471</name>
</gene>
<dbReference type="PATRIC" id="fig|1423804.4.peg.509"/>
<dbReference type="PANTHER" id="PTHR39201">
    <property type="entry name" value="EXPORTED PROTEIN-RELATED"/>
    <property type="match status" value="1"/>
</dbReference>
<protein>
    <recommendedName>
        <fullName evidence="1">Flavodoxin-like domain-containing protein</fullName>
    </recommendedName>
</protein>
<dbReference type="Proteomes" id="UP000051442">
    <property type="component" value="Unassembled WGS sequence"/>
</dbReference>
<evidence type="ECO:0000313" key="3">
    <source>
        <dbReference type="Proteomes" id="UP000051442"/>
    </source>
</evidence>
<dbReference type="AlphaFoldDB" id="A0A0R2FJ10"/>
<name>A0A0R2FJ10_9LACO</name>
<dbReference type="OrthoDB" id="9806505at2"/>
<dbReference type="STRING" id="1423804.FD14_GL000471"/>
<feature type="domain" description="Flavodoxin-like" evidence="1">
    <location>
        <begin position="24"/>
        <end position="168"/>
    </location>
</feature>
<accession>A0A0R2FJ10</accession>
<dbReference type="Pfam" id="PF12682">
    <property type="entry name" value="Flavodoxin_4"/>
    <property type="match status" value="1"/>
</dbReference>
<dbReference type="InterPro" id="IPR008254">
    <property type="entry name" value="Flavodoxin/NO_synth"/>
</dbReference>
<dbReference type="SUPFAM" id="SSF52218">
    <property type="entry name" value="Flavoproteins"/>
    <property type="match status" value="1"/>
</dbReference>
<reference evidence="2 3" key="1">
    <citation type="journal article" date="2015" name="Genome Announc.">
        <title>Expanding the biotechnology potential of lactobacilli through comparative genomics of 213 strains and associated genera.</title>
        <authorList>
            <person name="Sun Z."/>
            <person name="Harris H.M."/>
            <person name="McCann A."/>
            <person name="Guo C."/>
            <person name="Argimon S."/>
            <person name="Zhang W."/>
            <person name="Yang X."/>
            <person name="Jeffery I.B."/>
            <person name="Cooney J.C."/>
            <person name="Kagawa T.F."/>
            <person name="Liu W."/>
            <person name="Song Y."/>
            <person name="Salvetti E."/>
            <person name="Wrobel A."/>
            <person name="Rasinkangas P."/>
            <person name="Parkhill J."/>
            <person name="Rea M.C."/>
            <person name="O'Sullivan O."/>
            <person name="Ritari J."/>
            <person name="Douillard F.P."/>
            <person name="Paul Ross R."/>
            <person name="Yang R."/>
            <person name="Briner A.E."/>
            <person name="Felis G.E."/>
            <person name="de Vos W.M."/>
            <person name="Barrangou R."/>
            <person name="Klaenhammer T.R."/>
            <person name="Caufield P.W."/>
            <person name="Cui Y."/>
            <person name="Zhang H."/>
            <person name="O'Toole P.W."/>
        </authorList>
    </citation>
    <scope>NUCLEOTIDE SEQUENCE [LARGE SCALE GENOMIC DNA]</scope>
    <source>
        <strain evidence="2 3">DSM 23365</strain>
    </source>
</reference>
<dbReference type="EMBL" id="AYZM01000079">
    <property type="protein sequence ID" value="KRN24999.1"/>
    <property type="molecule type" value="Genomic_DNA"/>
</dbReference>
<evidence type="ECO:0000313" key="2">
    <source>
        <dbReference type="EMBL" id="KRN24999.1"/>
    </source>
</evidence>
<dbReference type="GO" id="GO:0016651">
    <property type="term" value="F:oxidoreductase activity, acting on NAD(P)H"/>
    <property type="evidence" value="ECO:0007669"/>
    <property type="project" value="UniProtKB-ARBA"/>
</dbReference>
<sequence>MAVVVYFSHRGENLVNGQLQSLTVGNTEWVARTLAERLACPLVQLVPREPYPINYAATVARVKVEQQRNQLPAFQLSTSPAEFETATRIFLGYPNWNGTLPPVVTAFLKQWSFAGCEILPFCTHEGGGLGNSVALIQQCCPDAKVRTGLPIRGSRVTRSERAVTYWLRQIEVSTN</sequence>
<dbReference type="PANTHER" id="PTHR39201:SF1">
    <property type="entry name" value="FLAVODOXIN-LIKE DOMAIN-CONTAINING PROTEIN"/>
    <property type="match status" value="1"/>
</dbReference>
<keyword evidence="3" id="KW-1185">Reference proteome</keyword>